<keyword evidence="4" id="KW-1185">Reference proteome</keyword>
<dbReference type="GO" id="GO:0015485">
    <property type="term" value="F:cholesterol binding"/>
    <property type="evidence" value="ECO:0007669"/>
    <property type="project" value="TreeGrafter"/>
</dbReference>
<dbReference type="PANTHER" id="PTHR45727">
    <property type="entry name" value="NPC INTRACELLULAR CHOLESTEROL TRANSPORTER 1"/>
    <property type="match status" value="1"/>
</dbReference>
<feature type="transmembrane region" description="Helical" evidence="2">
    <location>
        <begin position="158"/>
        <end position="179"/>
    </location>
</feature>
<feature type="compositionally biased region" description="Low complexity" evidence="1">
    <location>
        <begin position="213"/>
        <end position="223"/>
    </location>
</feature>
<feature type="transmembrane region" description="Helical" evidence="2">
    <location>
        <begin position="125"/>
        <end position="152"/>
    </location>
</feature>
<dbReference type="Proteomes" id="UP000230233">
    <property type="component" value="Chromosome III"/>
</dbReference>
<dbReference type="STRING" id="1611254.A0A2G5UFL4"/>
<name>A0A2G5UFL4_9PELO</name>
<dbReference type="AlphaFoldDB" id="A0A2G5UFL4"/>
<keyword evidence="2" id="KW-0472">Membrane</keyword>
<evidence type="ECO:0000313" key="3">
    <source>
        <dbReference type="EMBL" id="PIC38342.1"/>
    </source>
</evidence>
<feature type="region of interest" description="Disordered" evidence="1">
    <location>
        <begin position="198"/>
        <end position="223"/>
    </location>
</feature>
<evidence type="ECO:0008006" key="5">
    <source>
        <dbReference type="Google" id="ProtNLM"/>
    </source>
</evidence>
<keyword evidence="2" id="KW-0812">Transmembrane</keyword>
<dbReference type="OrthoDB" id="6510177at2759"/>
<accession>A0A2G5UFL4</accession>
<dbReference type="GO" id="GO:0042632">
    <property type="term" value="P:cholesterol homeostasis"/>
    <property type="evidence" value="ECO:0007669"/>
    <property type="project" value="TreeGrafter"/>
</dbReference>
<dbReference type="GO" id="GO:0015918">
    <property type="term" value="P:sterol transport"/>
    <property type="evidence" value="ECO:0007669"/>
    <property type="project" value="TreeGrafter"/>
</dbReference>
<feature type="transmembrane region" description="Helical" evidence="2">
    <location>
        <begin position="68"/>
        <end position="91"/>
    </location>
</feature>
<protein>
    <recommendedName>
        <fullName evidence="5">SSD domain-containing protein</fullName>
    </recommendedName>
</protein>
<feature type="transmembrane region" description="Helical" evidence="2">
    <location>
        <begin position="97"/>
        <end position="118"/>
    </location>
</feature>
<dbReference type="GO" id="GO:0005886">
    <property type="term" value="C:plasma membrane"/>
    <property type="evidence" value="ECO:0007669"/>
    <property type="project" value="TreeGrafter"/>
</dbReference>
<keyword evidence="2" id="KW-1133">Transmembrane helix</keyword>
<reference evidence="4" key="1">
    <citation type="submission" date="2017-10" db="EMBL/GenBank/DDBJ databases">
        <title>Rapid genome shrinkage in a self-fertile nematode reveals novel sperm competition proteins.</title>
        <authorList>
            <person name="Yin D."/>
            <person name="Schwarz E.M."/>
            <person name="Thomas C.G."/>
            <person name="Felde R.L."/>
            <person name="Korf I.F."/>
            <person name="Cutter A.D."/>
            <person name="Schartner C.M."/>
            <person name="Ralston E.J."/>
            <person name="Meyer B.J."/>
            <person name="Haag E.S."/>
        </authorList>
    </citation>
    <scope>NUCLEOTIDE SEQUENCE [LARGE SCALE GENOMIC DNA]</scope>
    <source>
        <strain evidence="4">JU1422</strain>
    </source>
</reference>
<evidence type="ECO:0000313" key="4">
    <source>
        <dbReference type="Proteomes" id="UP000230233"/>
    </source>
</evidence>
<evidence type="ECO:0000256" key="2">
    <source>
        <dbReference type="SAM" id="Phobius"/>
    </source>
</evidence>
<comment type="caution">
    <text evidence="3">The sequence shown here is derived from an EMBL/GenBank/DDBJ whole genome shotgun (WGS) entry which is preliminary data.</text>
</comment>
<dbReference type="GO" id="GO:0030299">
    <property type="term" value="P:intestinal cholesterol absorption"/>
    <property type="evidence" value="ECO:0007669"/>
    <property type="project" value="TreeGrafter"/>
</dbReference>
<proteinExistence type="predicted"/>
<organism evidence="3 4">
    <name type="scientific">Caenorhabditis nigoni</name>
    <dbReference type="NCBI Taxonomy" id="1611254"/>
    <lineage>
        <taxon>Eukaryota</taxon>
        <taxon>Metazoa</taxon>
        <taxon>Ecdysozoa</taxon>
        <taxon>Nematoda</taxon>
        <taxon>Chromadorea</taxon>
        <taxon>Rhabditida</taxon>
        <taxon>Rhabditina</taxon>
        <taxon>Rhabditomorpha</taxon>
        <taxon>Rhabditoidea</taxon>
        <taxon>Rhabditidae</taxon>
        <taxon>Peloderinae</taxon>
        <taxon>Caenorhabditis</taxon>
    </lineage>
</organism>
<evidence type="ECO:0000256" key="1">
    <source>
        <dbReference type="SAM" id="MobiDB-lite"/>
    </source>
</evidence>
<sequence>MTRNGKIQSSYFSTFFRKLNISDSNELYDAWRFAKYVAEKVEKQLQLPGVRVFVYSTFFPYYEQYDSLTTTVITLVVVILFVDLVTISLFLRVHLAGSLVSVFVLFSSYIHLMGYMYLQGINMNVVAAINMTMTLSGIFPAIMLTAGCLLFADSRVLITYFCIQLFGIAFVCILHGVVYMPTLLAIFGSDFYENVNSEEESSSEESGRDATERSSSSTSETAV</sequence>
<dbReference type="PANTHER" id="PTHR45727:SF2">
    <property type="entry name" value="NPC INTRACELLULAR CHOLESTEROL TRANSPORTER 1"/>
    <property type="match status" value="1"/>
</dbReference>
<gene>
    <name evidence="3" type="primary">Cnig_chr_III.g10383</name>
    <name evidence="3" type="ORF">B9Z55_010383</name>
</gene>
<dbReference type="EMBL" id="PDUG01000003">
    <property type="protein sequence ID" value="PIC38342.1"/>
    <property type="molecule type" value="Genomic_DNA"/>
</dbReference>